<dbReference type="InterPro" id="IPR018961">
    <property type="entry name" value="DnaJ_homolog_subfam-C_membr-28"/>
</dbReference>
<feature type="transmembrane region" description="Helical" evidence="6">
    <location>
        <begin position="325"/>
        <end position="346"/>
    </location>
</feature>
<feature type="region of interest" description="Disordered" evidence="5">
    <location>
        <begin position="737"/>
        <end position="831"/>
    </location>
</feature>
<feature type="transmembrane region" description="Helical" evidence="6">
    <location>
        <begin position="252"/>
        <end position="269"/>
    </location>
</feature>
<evidence type="ECO:0000256" key="6">
    <source>
        <dbReference type="SAM" id="Phobius"/>
    </source>
</evidence>
<feature type="transmembrane region" description="Helical" evidence="6">
    <location>
        <begin position="838"/>
        <end position="859"/>
    </location>
</feature>
<evidence type="ECO:0000256" key="4">
    <source>
        <dbReference type="ARBA" id="ARBA00023136"/>
    </source>
</evidence>
<dbReference type="AlphaFoldDB" id="A0A9N8VS13"/>
<feature type="transmembrane region" description="Helical" evidence="6">
    <location>
        <begin position="384"/>
        <end position="406"/>
    </location>
</feature>
<evidence type="ECO:0000256" key="5">
    <source>
        <dbReference type="SAM" id="MobiDB-lite"/>
    </source>
</evidence>
<gene>
    <name evidence="8" type="ORF">DEBURN_LOCUS2571</name>
</gene>
<feature type="compositionally biased region" description="Low complexity" evidence="5">
    <location>
        <begin position="938"/>
        <end position="948"/>
    </location>
</feature>
<evidence type="ECO:0000256" key="2">
    <source>
        <dbReference type="ARBA" id="ARBA00022692"/>
    </source>
</evidence>
<feature type="transmembrane region" description="Helical" evidence="6">
    <location>
        <begin position="73"/>
        <end position="92"/>
    </location>
</feature>
<feature type="transmembrane region" description="Helical" evidence="6">
    <location>
        <begin position="210"/>
        <end position="232"/>
    </location>
</feature>
<name>A0A9N8VS13_9GLOM</name>
<dbReference type="SUPFAM" id="SSF103473">
    <property type="entry name" value="MFS general substrate transporter"/>
    <property type="match status" value="1"/>
</dbReference>
<feature type="domain" description="DnaJ homologue subfamily C member 28 conserved" evidence="7">
    <location>
        <begin position="602"/>
        <end position="667"/>
    </location>
</feature>
<feature type="compositionally biased region" description="Low complexity" evidence="5">
    <location>
        <begin position="979"/>
        <end position="1056"/>
    </location>
</feature>
<feature type="transmembrane region" description="Helical" evidence="6">
    <location>
        <begin position="48"/>
        <end position="66"/>
    </location>
</feature>
<feature type="compositionally biased region" description="Polar residues" evidence="5">
    <location>
        <begin position="880"/>
        <end position="893"/>
    </location>
</feature>
<dbReference type="GO" id="GO:0022857">
    <property type="term" value="F:transmembrane transporter activity"/>
    <property type="evidence" value="ECO:0007669"/>
    <property type="project" value="InterPro"/>
</dbReference>
<sequence length="1074" mass="120104">MGFRYSSPFVQVLIVGIICFLTSGMFNALNGLGGGGQLDTHVASNANVALYTAFSVGGLFAGPIVNKFGPSKCMALGGITYALYSGSLLYYNHVKGEVFPIFAGGILGLGAIMMSYPNESDKGKFIGVFWAVFNLGGVLGSIVPIALNWNSTAGSVNDGTYIGFMILMGLGAVISLILLPPRKVVHDDGKHIKIKKFPSWKEEIIGVFKLFLDWKIILLTPMFLASNWFYAYQFNAVNAFYFNIRTRSFNNLWYWAAQIISAAIFGRLLDANNLSRKTRGIYGLLILVVTITANWIGGLFFQLTFKRTDTVIPKDLFDPGFIEVLILYIFYGMNDAMYQCYAYWVMGAQTNEASLLAKYAGYYKAIQSAGGAISWRIDAVNTNFLAEFLICWILLAISFPCTFLVVSKIKDTSDDDFTSFEKSNDEVIVESKEIIVEISQTPGEEANKETDEVKSASINTIIKNSFIKENDIPWTGDEDIKTTVLRMLVDKYPPLKVKRESIKYNDTPALPSRSSSIKISSNTYVNETDDQSKQNNSNLRKEKMNKIRIKNQTRIMNAKEAAIDYFISKKFSEKSEANDDDNLDHHKSEKILPRNIATWDSLVERRIQDAIAAGEFNNLPYHGKPLPIDPNENNPYLDRTEFFMNRLVQRQGAAPAWIEYQKEVDNEILIHRKRMRENWLRYCLSNGFSPKQPNSNWEKKQSSYYEKSIQKLNSRLRSYNTISPYAVHSKGMNELIFPTGSFSKTQPTQSTQSSQPTQPTQPTTKPSTTQTTQSSTTSKPSTTFGKTTTPIKTEGPTTSTNNLATRTDIISPTTTSPLPTPQISSAGSNSSNGTNISFGLIIGISVGLILVIGLIGFFVRRRINVLKNNKRRRNDGDFNNIFNSTSSTRHNNFSRDSVVAMNKKTRIRNEILGVNNNNDKVAKPRERNTRKFSHDKSVNSNNSNNLRSPDSKVVINYPSVPSSPTASTYQTSQPMGKPNNSNNPMYSGNNQNNLIYSGNNPNNPNNPMYSGNNYNNPNLMYSGNNPNNPNNSNNSIYSGNPNNPNNPNDPNNPMYSGNQRLYRSNNGNNEYLNY</sequence>
<feature type="compositionally biased region" description="Polar residues" evidence="5">
    <location>
        <begin position="959"/>
        <end position="974"/>
    </location>
</feature>
<keyword evidence="2 6" id="KW-0812">Transmembrane</keyword>
<dbReference type="PANTHER" id="PTHR23294:SF59">
    <property type="entry name" value="UNC93-LIKE PROTEIN C922.05C"/>
    <property type="match status" value="1"/>
</dbReference>
<dbReference type="InterPro" id="IPR011701">
    <property type="entry name" value="MFS"/>
</dbReference>
<feature type="compositionally biased region" description="Low complexity" evidence="5">
    <location>
        <begin position="741"/>
        <end position="800"/>
    </location>
</feature>
<feature type="transmembrane region" description="Helical" evidence="6">
    <location>
        <begin position="159"/>
        <end position="179"/>
    </location>
</feature>
<accession>A0A9N8VS13</accession>
<reference evidence="8" key="1">
    <citation type="submission" date="2021-06" db="EMBL/GenBank/DDBJ databases">
        <authorList>
            <person name="Kallberg Y."/>
            <person name="Tangrot J."/>
            <person name="Rosling A."/>
        </authorList>
    </citation>
    <scope>NUCLEOTIDE SEQUENCE</scope>
    <source>
        <strain evidence="8">AZ414A</strain>
    </source>
</reference>
<dbReference type="GO" id="GO:0016020">
    <property type="term" value="C:membrane"/>
    <property type="evidence" value="ECO:0007669"/>
    <property type="project" value="UniProtKB-SubCell"/>
</dbReference>
<dbReference type="Pfam" id="PF09350">
    <property type="entry name" value="DJC28_CD"/>
    <property type="match status" value="1"/>
</dbReference>
<dbReference type="EMBL" id="CAJVPK010000143">
    <property type="protein sequence ID" value="CAG8458931.1"/>
    <property type="molecule type" value="Genomic_DNA"/>
</dbReference>
<keyword evidence="9" id="KW-1185">Reference proteome</keyword>
<feature type="transmembrane region" description="Helical" evidence="6">
    <location>
        <begin position="128"/>
        <end position="147"/>
    </location>
</feature>
<dbReference type="Pfam" id="PF07690">
    <property type="entry name" value="MFS_1"/>
    <property type="match status" value="1"/>
</dbReference>
<protein>
    <submittedName>
        <fullName evidence="8">851_t:CDS:1</fullName>
    </submittedName>
</protein>
<keyword evidence="4 6" id="KW-0472">Membrane</keyword>
<feature type="transmembrane region" description="Helical" evidence="6">
    <location>
        <begin position="281"/>
        <end position="305"/>
    </location>
</feature>
<feature type="transmembrane region" description="Helical" evidence="6">
    <location>
        <begin position="98"/>
        <end position="116"/>
    </location>
</feature>
<feature type="region of interest" description="Disordered" evidence="5">
    <location>
        <begin position="913"/>
        <end position="1074"/>
    </location>
</feature>
<feature type="transmembrane region" description="Helical" evidence="6">
    <location>
        <begin position="9"/>
        <end position="28"/>
    </location>
</feature>
<feature type="compositionally biased region" description="Low complexity" evidence="5">
    <location>
        <begin position="809"/>
        <end position="831"/>
    </location>
</feature>
<feature type="region of interest" description="Disordered" evidence="5">
    <location>
        <begin position="521"/>
        <end position="544"/>
    </location>
</feature>
<proteinExistence type="predicted"/>
<dbReference type="InterPro" id="IPR036259">
    <property type="entry name" value="MFS_trans_sf"/>
</dbReference>
<dbReference type="OrthoDB" id="196103at2759"/>
<dbReference type="InterPro" id="IPR051617">
    <property type="entry name" value="UNC-93-like_regulator"/>
</dbReference>
<dbReference type="CDD" id="cd06178">
    <property type="entry name" value="MFS_unc93-like"/>
    <property type="match status" value="1"/>
</dbReference>
<keyword evidence="3 6" id="KW-1133">Transmembrane helix</keyword>
<evidence type="ECO:0000313" key="9">
    <source>
        <dbReference type="Proteomes" id="UP000789706"/>
    </source>
</evidence>
<feature type="region of interest" description="Disordered" evidence="5">
    <location>
        <begin position="871"/>
        <end position="893"/>
    </location>
</feature>
<feature type="compositionally biased region" description="Basic and acidic residues" evidence="5">
    <location>
        <begin position="920"/>
        <end position="937"/>
    </location>
</feature>
<dbReference type="Gene3D" id="1.20.1250.20">
    <property type="entry name" value="MFS general substrate transporter like domains"/>
    <property type="match status" value="1"/>
</dbReference>
<comment type="subcellular location">
    <subcellularLocation>
        <location evidence="1">Membrane</location>
        <topology evidence="1">Multi-pass membrane protein</topology>
    </subcellularLocation>
</comment>
<evidence type="ECO:0000256" key="3">
    <source>
        <dbReference type="ARBA" id="ARBA00022989"/>
    </source>
</evidence>
<dbReference type="Proteomes" id="UP000789706">
    <property type="component" value="Unassembled WGS sequence"/>
</dbReference>
<dbReference type="PANTHER" id="PTHR23294">
    <property type="entry name" value="ET TRANSLATION PRODUCT-RELATED"/>
    <property type="match status" value="1"/>
</dbReference>
<evidence type="ECO:0000256" key="1">
    <source>
        <dbReference type="ARBA" id="ARBA00004141"/>
    </source>
</evidence>
<evidence type="ECO:0000313" key="8">
    <source>
        <dbReference type="EMBL" id="CAG8458931.1"/>
    </source>
</evidence>
<comment type="caution">
    <text evidence="8">The sequence shown here is derived from an EMBL/GenBank/DDBJ whole genome shotgun (WGS) entry which is preliminary data.</text>
</comment>
<feature type="compositionally biased region" description="Polar residues" evidence="5">
    <location>
        <begin position="1057"/>
        <end position="1074"/>
    </location>
</feature>
<evidence type="ECO:0000259" key="7">
    <source>
        <dbReference type="Pfam" id="PF09350"/>
    </source>
</evidence>
<organism evidence="8 9">
    <name type="scientific">Diversispora eburnea</name>
    <dbReference type="NCBI Taxonomy" id="1213867"/>
    <lineage>
        <taxon>Eukaryota</taxon>
        <taxon>Fungi</taxon>
        <taxon>Fungi incertae sedis</taxon>
        <taxon>Mucoromycota</taxon>
        <taxon>Glomeromycotina</taxon>
        <taxon>Glomeromycetes</taxon>
        <taxon>Diversisporales</taxon>
        <taxon>Diversisporaceae</taxon>
        <taxon>Diversispora</taxon>
    </lineage>
</organism>